<dbReference type="RefSeq" id="WP_345455261.1">
    <property type="nucleotide sequence ID" value="NZ_BAABKG010000001.1"/>
</dbReference>
<keyword evidence="6" id="KW-1185">Reference proteome</keyword>
<evidence type="ECO:0000256" key="2">
    <source>
        <dbReference type="ARBA" id="ARBA00022833"/>
    </source>
</evidence>
<feature type="region of interest" description="Disordered" evidence="3">
    <location>
        <begin position="134"/>
        <end position="164"/>
    </location>
</feature>
<dbReference type="InterPro" id="IPR016193">
    <property type="entry name" value="Cytidine_deaminase-like"/>
</dbReference>
<feature type="domain" description="CMP/dCMP-type deaminase" evidence="4">
    <location>
        <begin position="6"/>
        <end position="123"/>
    </location>
</feature>
<feature type="compositionally biased region" description="Basic and acidic residues" evidence="3">
    <location>
        <begin position="147"/>
        <end position="164"/>
    </location>
</feature>
<sequence length="164" mass="17673">MTSHADPDPALVARSVELARGNVAEGGKPFACVVVDAASGEVLHEATNQVVQSGDKTAHAEITAIRELAATGRTDLRGCDVYVTAYPCPMCLGALYYAEPERVVFAATREQEGEHYEDGGRYMSLATFYDEYAKPPQDRSLPSTQGEHPHPTAPFEDHAARHGS</sequence>
<dbReference type="PROSITE" id="PS51747">
    <property type="entry name" value="CYT_DCMP_DEAMINASES_2"/>
    <property type="match status" value="1"/>
</dbReference>
<keyword evidence="1" id="KW-0479">Metal-binding</keyword>
<evidence type="ECO:0000313" key="6">
    <source>
        <dbReference type="Proteomes" id="UP001500221"/>
    </source>
</evidence>
<accession>A0ABP9PBI5</accession>
<comment type="caution">
    <text evidence="5">The sequence shown here is derived from an EMBL/GenBank/DDBJ whole genome shotgun (WGS) entry which is preliminary data.</text>
</comment>
<dbReference type="CDD" id="cd01285">
    <property type="entry name" value="nucleoside_deaminase"/>
    <property type="match status" value="1"/>
</dbReference>
<dbReference type="Proteomes" id="UP001500221">
    <property type="component" value="Unassembled WGS sequence"/>
</dbReference>
<dbReference type="InterPro" id="IPR016192">
    <property type="entry name" value="APOBEC/CMP_deaminase_Zn-bd"/>
</dbReference>
<dbReference type="Pfam" id="PF00383">
    <property type="entry name" value="dCMP_cyt_deam_1"/>
    <property type="match status" value="1"/>
</dbReference>
<dbReference type="PANTHER" id="PTHR11079:SF161">
    <property type="entry name" value="CMP_DCMP-TYPE DEAMINASE DOMAIN-CONTAINING PROTEIN"/>
    <property type="match status" value="1"/>
</dbReference>
<protein>
    <submittedName>
        <fullName evidence="5">Nucleoside deaminase</fullName>
    </submittedName>
</protein>
<evidence type="ECO:0000313" key="5">
    <source>
        <dbReference type="EMBL" id="GAA5143954.1"/>
    </source>
</evidence>
<gene>
    <name evidence="5" type="ORF">GCM10023340_10600</name>
</gene>
<dbReference type="Gene3D" id="3.40.140.10">
    <property type="entry name" value="Cytidine Deaminase, domain 2"/>
    <property type="match status" value="1"/>
</dbReference>
<reference evidence="6" key="1">
    <citation type="journal article" date="2019" name="Int. J. Syst. Evol. Microbiol.">
        <title>The Global Catalogue of Microorganisms (GCM) 10K type strain sequencing project: providing services to taxonomists for standard genome sequencing and annotation.</title>
        <authorList>
            <consortium name="The Broad Institute Genomics Platform"/>
            <consortium name="The Broad Institute Genome Sequencing Center for Infectious Disease"/>
            <person name="Wu L."/>
            <person name="Ma J."/>
        </authorList>
    </citation>
    <scope>NUCLEOTIDE SEQUENCE [LARGE SCALE GENOMIC DNA]</scope>
    <source>
        <strain evidence="6">JCM 18459</strain>
    </source>
</reference>
<dbReference type="SUPFAM" id="SSF53927">
    <property type="entry name" value="Cytidine deaminase-like"/>
    <property type="match status" value="1"/>
</dbReference>
<dbReference type="InterPro" id="IPR002125">
    <property type="entry name" value="CMP_dCMP_dom"/>
</dbReference>
<keyword evidence="2" id="KW-0862">Zinc</keyword>
<evidence type="ECO:0000256" key="1">
    <source>
        <dbReference type="ARBA" id="ARBA00022723"/>
    </source>
</evidence>
<dbReference type="EMBL" id="BAABKG010000001">
    <property type="protein sequence ID" value="GAA5143954.1"/>
    <property type="molecule type" value="Genomic_DNA"/>
</dbReference>
<evidence type="ECO:0000259" key="4">
    <source>
        <dbReference type="PROSITE" id="PS51747"/>
    </source>
</evidence>
<evidence type="ECO:0000256" key="3">
    <source>
        <dbReference type="SAM" id="MobiDB-lite"/>
    </source>
</evidence>
<dbReference type="PROSITE" id="PS00903">
    <property type="entry name" value="CYT_DCMP_DEAMINASES_1"/>
    <property type="match status" value="1"/>
</dbReference>
<proteinExistence type="predicted"/>
<dbReference type="PANTHER" id="PTHR11079">
    <property type="entry name" value="CYTOSINE DEAMINASE FAMILY MEMBER"/>
    <property type="match status" value="1"/>
</dbReference>
<organism evidence="5 6">
    <name type="scientific">Nocardioides marinquilinus</name>
    <dbReference type="NCBI Taxonomy" id="1210400"/>
    <lineage>
        <taxon>Bacteria</taxon>
        <taxon>Bacillati</taxon>
        <taxon>Actinomycetota</taxon>
        <taxon>Actinomycetes</taxon>
        <taxon>Propionibacteriales</taxon>
        <taxon>Nocardioidaceae</taxon>
        <taxon>Nocardioides</taxon>
    </lineage>
</organism>
<name>A0ABP9PBI5_9ACTN</name>